<comment type="subcellular location">
    <subcellularLocation>
        <location evidence="1 6">Cell membrane</location>
        <topology evidence="1 6">Multi-pass membrane protein</topology>
    </subcellularLocation>
</comment>
<protein>
    <submittedName>
        <fullName evidence="8">ABC transporter permease</fullName>
    </submittedName>
</protein>
<dbReference type="GO" id="GO:0055085">
    <property type="term" value="P:transmembrane transport"/>
    <property type="evidence" value="ECO:0007669"/>
    <property type="project" value="InterPro"/>
</dbReference>
<evidence type="ECO:0000256" key="3">
    <source>
        <dbReference type="ARBA" id="ARBA00022692"/>
    </source>
</evidence>
<keyword evidence="9" id="KW-1185">Reference proteome</keyword>
<feature type="domain" description="ABC transmembrane type-1" evidence="7">
    <location>
        <begin position="15"/>
        <end position="194"/>
    </location>
</feature>
<evidence type="ECO:0000256" key="6">
    <source>
        <dbReference type="RuleBase" id="RU363032"/>
    </source>
</evidence>
<dbReference type="AlphaFoldDB" id="A0A640WDV7"/>
<evidence type="ECO:0000256" key="4">
    <source>
        <dbReference type="ARBA" id="ARBA00022989"/>
    </source>
</evidence>
<dbReference type="Pfam" id="PF00528">
    <property type="entry name" value="BPD_transp_1"/>
    <property type="match status" value="1"/>
</dbReference>
<keyword evidence="2 6" id="KW-0813">Transport</keyword>
<keyword evidence="5 6" id="KW-0472">Membrane</keyword>
<feature type="transmembrane region" description="Helical" evidence="6">
    <location>
        <begin position="47"/>
        <end position="72"/>
    </location>
</feature>
<comment type="similarity">
    <text evidence="6">Belongs to the binding-protein-dependent transport system permease family.</text>
</comment>
<dbReference type="PROSITE" id="PS50928">
    <property type="entry name" value="ABC_TM1"/>
    <property type="match status" value="1"/>
</dbReference>
<feature type="transmembrane region" description="Helical" evidence="6">
    <location>
        <begin position="129"/>
        <end position="156"/>
    </location>
</feature>
<dbReference type="EMBL" id="VTPX01000005">
    <property type="protein sequence ID" value="KAA0018160.1"/>
    <property type="molecule type" value="Genomic_DNA"/>
</dbReference>
<proteinExistence type="inferred from homology"/>
<dbReference type="InterPro" id="IPR035906">
    <property type="entry name" value="MetI-like_sf"/>
</dbReference>
<dbReference type="Proteomes" id="UP000466024">
    <property type="component" value="Unassembled WGS sequence"/>
</dbReference>
<feature type="transmembrane region" description="Helical" evidence="6">
    <location>
        <begin position="176"/>
        <end position="197"/>
    </location>
</feature>
<evidence type="ECO:0000256" key="1">
    <source>
        <dbReference type="ARBA" id="ARBA00004651"/>
    </source>
</evidence>
<dbReference type="GO" id="GO:0005886">
    <property type="term" value="C:plasma membrane"/>
    <property type="evidence" value="ECO:0007669"/>
    <property type="project" value="UniProtKB-SubCell"/>
</dbReference>
<comment type="caution">
    <text evidence="8">The sequence shown here is derived from an EMBL/GenBank/DDBJ whole genome shotgun (WGS) entry which is preliminary data.</text>
</comment>
<evidence type="ECO:0000313" key="9">
    <source>
        <dbReference type="Proteomes" id="UP000466024"/>
    </source>
</evidence>
<dbReference type="PANTHER" id="PTHR30177">
    <property type="entry name" value="GLYCINE BETAINE/L-PROLINE TRANSPORT SYSTEM PERMEASE PROTEIN PROW"/>
    <property type="match status" value="1"/>
</dbReference>
<dbReference type="Gene3D" id="1.10.3720.10">
    <property type="entry name" value="MetI-like"/>
    <property type="match status" value="1"/>
</dbReference>
<evidence type="ECO:0000259" key="7">
    <source>
        <dbReference type="PROSITE" id="PS50928"/>
    </source>
</evidence>
<dbReference type="GO" id="GO:0031460">
    <property type="term" value="P:glycine betaine transport"/>
    <property type="evidence" value="ECO:0007669"/>
    <property type="project" value="TreeGrafter"/>
</dbReference>
<keyword evidence="4 6" id="KW-1133">Transmembrane helix</keyword>
<dbReference type="PANTHER" id="PTHR30177:SF4">
    <property type="entry name" value="OSMOPROTECTANT IMPORT PERMEASE PROTEIN OSMW"/>
    <property type="match status" value="1"/>
</dbReference>
<name>A0A640WDV7_9GAMM</name>
<reference evidence="8 9" key="1">
    <citation type="submission" date="2019-08" db="EMBL/GenBank/DDBJ databases">
        <title>Bioinformatics analysis of the strain L3 and L5.</title>
        <authorList>
            <person name="Li X."/>
        </authorList>
    </citation>
    <scope>NUCLEOTIDE SEQUENCE [LARGE SCALE GENOMIC DNA]</scope>
    <source>
        <strain evidence="8 9">L3</strain>
    </source>
</reference>
<evidence type="ECO:0000313" key="8">
    <source>
        <dbReference type="EMBL" id="KAA0018160.1"/>
    </source>
</evidence>
<dbReference type="InterPro" id="IPR000515">
    <property type="entry name" value="MetI-like"/>
</dbReference>
<keyword evidence="3 6" id="KW-0812">Transmembrane</keyword>
<dbReference type="SUPFAM" id="SSF161098">
    <property type="entry name" value="MetI-like"/>
    <property type="match status" value="1"/>
</dbReference>
<organism evidence="8 9">
    <name type="scientific">Salinicola corii</name>
    <dbReference type="NCBI Taxonomy" id="2606937"/>
    <lineage>
        <taxon>Bacteria</taxon>
        <taxon>Pseudomonadati</taxon>
        <taxon>Pseudomonadota</taxon>
        <taxon>Gammaproteobacteria</taxon>
        <taxon>Oceanospirillales</taxon>
        <taxon>Halomonadaceae</taxon>
        <taxon>Salinicola</taxon>
    </lineage>
</organism>
<dbReference type="InterPro" id="IPR051204">
    <property type="entry name" value="ABC_transp_perm/SBD"/>
</dbReference>
<evidence type="ECO:0000256" key="2">
    <source>
        <dbReference type="ARBA" id="ARBA00022448"/>
    </source>
</evidence>
<dbReference type="RefSeq" id="WP_149435363.1">
    <property type="nucleotide sequence ID" value="NZ_VTPX01000005.1"/>
</dbReference>
<gene>
    <name evidence="8" type="ORF">F0A16_10540</name>
</gene>
<evidence type="ECO:0000256" key="5">
    <source>
        <dbReference type="ARBA" id="ARBA00023136"/>
    </source>
</evidence>
<sequence length="210" mass="22761">MKWVPNNLDRLLEALIEHLYLVFSSIAIALIISLTVGIWVARRPRAFNVTVIITGILFAIPSLALFALFIPVLGIGKAPAIIGLAAYSLMILVRNIGLGFQSIPREVLEAAHGMGYGTWRRICEVELPLALPFIVGGIRIATVTLIGIATVAAYINAGGIGEIIFEGINQRFSEKIIASGVLTALLALSTDYLLSALEDRLRRRSGREAR</sequence>
<dbReference type="CDD" id="cd06261">
    <property type="entry name" value="TM_PBP2"/>
    <property type="match status" value="1"/>
</dbReference>
<feature type="transmembrane region" description="Helical" evidence="6">
    <location>
        <begin position="78"/>
        <end position="96"/>
    </location>
</feature>
<feature type="transmembrane region" description="Helical" evidence="6">
    <location>
        <begin position="20"/>
        <end position="40"/>
    </location>
</feature>
<accession>A0A640WDV7</accession>